<feature type="region of interest" description="Disordered" evidence="1">
    <location>
        <begin position="14"/>
        <end position="35"/>
    </location>
</feature>
<dbReference type="Proteomes" id="UP001175228">
    <property type="component" value="Unassembled WGS sequence"/>
</dbReference>
<evidence type="ECO:0000313" key="3">
    <source>
        <dbReference type="EMBL" id="KAK0489931.1"/>
    </source>
</evidence>
<protein>
    <submittedName>
        <fullName evidence="3">Uncharacterized protein</fullName>
    </submittedName>
</protein>
<keyword evidence="2" id="KW-0812">Transmembrane</keyword>
<sequence>MWAVMGGGKILRINTVPVPPKESGKANQAREGGPHRALRKLGRRLGGVYYWPRTRSSFSWYIEAQDLVPPAPGAFILVPGSGVKTRQQSSSMEEKYGTLSERFGPTEAHRLPQCDLFFVGTRRPSGSLFHLVTIDSSGRDSEDVCIVPELLGAHAEPRACFTYSMLLNNASVFLVILSILNLYGNLRK</sequence>
<proteinExistence type="predicted"/>
<evidence type="ECO:0000256" key="1">
    <source>
        <dbReference type="SAM" id="MobiDB-lite"/>
    </source>
</evidence>
<keyword evidence="2" id="KW-1133">Transmembrane helix</keyword>
<gene>
    <name evidence="3" type="ORF">EDD18DRAFT_1109804</name>
</gene>
<keyword evidence="4" id="KW-1185">Reference proteome</keyword>
<comment type="caution">
    <text evidence="3">The sequence shown here is derived from an EMBL/GenBank/DDBJ whole genome shotgun (WGS) entry which is preliminary data.</text>
</comment>
<dbReference type="AlphaFoldDB" id="A0AA39PT54"/>
<keyword evidence="2" id="KW-0472">Membrane</keyword>
<feature type="transmembrane region" description="Helical" evidence="2">
    <location>
        <begin position="161"/>
        <end position="183"/>
    </location>
</feature>
<name>A0AA39PT54_9AGAR</name>
<evidence type="ECO:0000313" key="4">
    <source>
        <dbReference type="Proteomes" id="UP001175228"/>
    </source>
</evidence>
<organism evidence="3 4">
    <name type="scientific">Armillaria luteobubalina</name>
    <dbReference type="NCBI Taxonomy" id="153913"/>
    <lineage>
        <taxon>Eukaryota</taxon>
        <taxon>Fungi</taxon>
        <taxon>Dikarya</taxon>
        <taxon>Basidiomycota</taxon>
        <taxon>Agaricomycotina</taxon>
        <taxon>Agaricomycetes</taxon>
        <taxon>Agaricomycetidae</taxon>
        <taxon>Agaricales</taxon>
        <taxon>Marasmiineae</taxon>
        <taxon>Physalacriaceae</taxon>
        <taxon>Armillaria</taxon>
    </lineage>
</organism>
<reference evidence="3" key="1">
    <citation type="submission" date="2023-06" db="EMBL/GenBank/DDBJ databases">
        <authorList>
            <consortium name="Lawrence Berkeley National Laboratory"/>
            <person name="Ahrendt S."/>
            <person name="Sahu N."/>
            <person name="Indic B."/>
            <person name="Wong-Bajracharya J."/>
            <person name="Merenyi Z."/>
            <person name="Ke H.-M."/>
            <person name="Monk M."/>
            <person name="Kocsube S."/>
            <person name="Drula E."/>
            <person name="Lipzen A."/>
            <person name="Balint B."/>
            <person name="Henrissat B."/>
            <person name="Andreopoulos B."/>
            <person name="Martin F.M."/>
            <person name="Harder C.B."/>
            <person name="Rigling D."/>
            <person name="Ford K.L."/>
            <person name="Foster G.D."/>
            <person name="Pangilinan J."/>
            <person name="Papanicolaou A."/>
            <person name="Barry K."/>
            <person name="LaButti K."/>
            <person name="Viragh M."/>
            <person name="Koriabine M."/>
            <person name="Yan M."/>
            <person name="Riley R."/>
            <person name="Champramary S."/>
            <person name="Plett K.L."/>
            <person name="Tsai I.J."/>
            <person name="Slot J."/>
            <person name="Sipos G."/>
            <person name="Plett J."/>
            <person name="Nagy L.G."/>
            <person name="Grigoriev I.V."/>
        </authorList>
    </citation>
    <scope>NUCLEOTIDE SEQUENCE</scope>
    <source>
        <strain evidence="3">HWK02</strain>
    </source>
</reference>
<evidence type="ECO:0000256" key="2">
    <source>
        <dbReference type="SAM" id="Phobius"/>
    </source>
</evidence>
<accession>A0AA39PT54</accession>
<dbReference type="EMBL" id="JAUEPU010000035">
    <property type="protein sequence ID" value="KAK0489931.1"/>
    <property type="molecule type" value="Genomic_DNA"/>
</dbReference>